<dbReference type="OMA" id="RIMPRDV"/>
<dbReference type="AlphaFoldDB" id="J0D2K5"/>
<organism evidence="1 2">
    <name type="scientific">Auricularia subglabra (strain TFB-10046 / SS5)</name>
    <name type="common">White-rot fungus</name>
    <name type="synonym">Auricularia delicata (strain TFB10046)</name>
    <dbReference type="NCBI Taxonomy" id="717982"/>
    <lineage>
        <taxon>Eukaryota</taxon>
        <taxon>Fungi</taxon>
        <taxon>Dikarya</taxon>
        <taxon>Basidiomycota</taxon>
        <taxon>Agaricomycotina</taxon>
        <taxon>Agaricomycetes</taxon>
        <taxon>Auriculariales</taxon>
        <taxon>Auriculariaceae</taxon>
        <taxon>Auricularia</taxon>
    </lineage>
</organism>
<feature type="non-terminal residue" evidence="1">
    <location>
        <position position="1"/>
    </location>
</feature>
<dbReference type="EMBL" id="JH688597">
    <property type="protein sequence ID" value="EJD32857.1"/>
    <property type="molecule type" value="Genomic_DNA"/>
</dbReference>
<feature type="non-terminal residue" evidence="1">
    <location>
        <position position="144"/>
    </location>
</feature>
<dbReference type="eggNOG" id="ENOG502T0CN">
    <property type="taxonomic scope" value="Eukaryota"/>
</dbReference>
<sequence>FEPPQKKADDAMSEAEKQLIALSDDLEFEDVITEEKVPDQKEDDDDLEGWVDELDELGDDEREALSQAILPVRLALVKLRKLAFKLVNSSTKLLPLWKDIVKELKRSERIMPRDVKNRWNSTFDMLDFALDYRPAIDKITGNRS</sequence>
<reference evidence="2" key="1">
    <citation type="journal article" date="2012" name="Science">
        <title>The Paleozoic origin of enzymatic lignin decomposition reconstructed from 31 fungal genomes.</title>
        <authorList>
            <person name="Floudas D."/>
            <person name="Binder M."/>
            <person name="Riley R."/>
            <person name="Barry K."/>
            <person name="Blanchette R.A."/>
            <person name="Henrissat B."/>
            <person name="Martinez A.T."/>
            <person name="Otillar R."/>
            <person name="Spatafora J.W."/>
            <person name="Yadav J.S."/>
            <person name="Aerts A."/>
            <person name="Benoit I."/>
            <person name="Boyd A."/>
            <person name="Carlson A."/>
            <person name="Copeland A."/>
            <person name="Coutinho P.M."/>
            <person name="de Vries R.P."/>
            <person name="Ferreira P."/>
            <person name="Findley K."/>
            <person name="Foster B."/>
            <person name="Gaskell J."/>
            <person name="Glotzer D."/>
            <person name="Gorecki P."/>
            <person name="Heitman J."/>
            <person name="Hesse C."/>
            <person name="Hori C."/>
            <person name="Igarashi K."/>
            <person name="Jurgens J.A."/>
            <person name="Kallen N."/>
            <person name="Kersten P."/>
            <person name="Kohler A."/>
            <person name="Kuees U."/>
            <person name="Kumar T.K.A."/>
            <person name="Kuo A."/>
            <person name="LaButti K."/>
            <person name="Larrondo L.F."/>
            <person name="Lindquist E."/>
            <person name="Ling A."/>
            <person name="Lombard V."/>
            <person name="Lucas S."/>
            <person name="Lundell T."/>
            <person name="Martin R."/>
            <person name="McLaughlin D.J."/>
            <person name="Morgenstern I."/>
            <person name="Morin E."/>
            <person name="Murat C."/>
            <person name="Nagy L.G."/>
            <person name="Nolan M."/>
            <person name="Ohm R.A."/>
            <person name="Patyshakuliyeva A."/>
            <person name="Rokas A."/>
            <person name="Ruiz-Duenas F.J."/>
            <person name="Sabat G."/>
            <person name="Salamov A."/>
            <person name="Samejima M."/>
            <person name="Schmutz J."/>
            <person name="Slot J.C."/>
            <person name="St John F."/>
            <person name="Stenlid J."/>
            <person name="Sun H."/>
            <person name="Sun S."/>
            <person name="Syed K."/>
            <person name="Tsang A."/>
            <person name="Wiebenga A."/>
            <person name="Young D."/>
            <person name="Pisabarro A."/>
            <person name="Eastwood D.C."/>
            <person name="Martin F."/>
            <person name="Cullen D."/>
            <person name="Grigoriev I.V."/>
            <person name="Hibbett D.S."/>
        </authorList>
    </citation>
    <scope>NUCLEOTIDE SEQUENCE [LARGE SCALE GENOMIC DNA]</scope>
    <source>
        <strain evidence="2">TFB10046</strain>
    </source>
</reference>
<dbReference type="OrthoDB" id="3252425at2759"/>
<dbReference type="KEGG" id="adl:AURDEDRAFT_49515"/>
<protein>
    <submittedName>
        <fullName evidence="1">Uncharacterized protein</fullName>
    </submittedName>
</protein>
<accession>J0D2K5</accession>
<gene>
    <name evidence="1" type="ORF">AURDEDRAFT_49515</name>
</gene>
<proteinExistence type="predicted"/>
<keyword evidence="2" id="KW-1185">Reference proteome</keyword>
<evidence type="ECO:0000313" key="1">
    <source>
        <dbReference type="EMBL" id="EJD32857.1"/>
    </source>
</evidence>
<dbReference type="InParanoid" id="J0D2K5"/>
<name>J0D2K5_AURST</name>
<evidence type="ECO:0000313" key="2">
    <source>
        <dbReference type="Proteomes" id="UP000006514"/>
    </source>
</evidence>
<dbReference type="Proteomes" id="UP000006514">
    <property type="component" value="Unassembled WGS sequence"/>
</dbReference>